<dbReference type="Pfam" id="PF01757">
    <property type="entry name" value="Acyl_transf_3"/>
    <property type="match status" value="1"/>
</dbReference>
<comment type="similarity">
    <text evidence="2">Belongs to the acyltransferase 3 family.</text>
</comment>
<keyword evidence="4 7" id="KW-0812">Transmembrane</keyword>
<evidence type="ECO:0000313" key="9">
    <source>
        <dbReference type="EMBL" id="AHB48350.1"/>
    </source>
</evidence>
<keyword evidence="10" id="KW-1185">Reference proteome</keyword>
<name>V5SE77_9HYPH</name>
<dbReference type="OrthoDB" id="9814956at2"/>
<keyword evidence="6 7" id="KW-0472">Membrane</keyword>
<feature type="transmembrane region" description="Helical" evidence="7">
    <location>
        <begin position="178"/>
        <end position="196"/>
    </location>
</feature>
<feature type="transmembrane region" description="Helical" evidence="7">
    <location>
        <begin position="235"/>
        <end position="256"/>
    </location>
</feature>
<feature type="transmembrane region" description="Helical" evidence="7">
    <location>
        <begin position="120"/>
        <end position="140"/>
    </location>
</feature>
<organism evidence="9 10">
    <name type="scientific">Hyphomicrobium nitrativorans NL23</name>
    <dbReference type="NCBI Taxonomy" id="1029756"/>
    <lineage>
        <taxon>Bacteria</taxon>
        <taxon>Pseudomonadati</taxon>
        <taxon>Pseudomonadota</taxon>
        <taxon>Alphaproteobacteria</taxon>
        <taxon>Hyphomicrobiales</taxon>
        <taxon>Hyphomicrobiaceae</taxon>
        <taxon>Hyphomicrobium</taxon>
    </lineage>
</organism>
<evidence type="ECO:0000256" key="4">
    <source>
        <dbReference type="ARBA" id="ARBA00022692"/>
    </source>
</evidence>
<dbReference type="PANTHER" id="PTHR40074:SF4">
    <property type="entry name" value="INNER MEMBRANE PROTEIN YCFT"/>
    <property type="match status" value="1"/>
</dbReference>
<evidence type="ECO:0000256" key="3">
    <source>
        <dbReference type="ARBA" id="ARBA00022475"/>
    </source>
</evidence>
<evidence type="ECO:0000256" key="7">
    <source>
        <dbReference type="SAM" id="Phobius"/>
    </source>
</evidence>
<dbReference type="HOGENOM" id="CLU_023915_5_1_5"/>
<dbReference type="KEGG" id="hni:W911_08005"/>
<dbReference type="PATRIC" id="fig|1029756.8.peg.1671"/>
<keyword evidence="3" id="KW-1003">Cell membrane</keyword>
<evidence type="ECO:0000256" key="1">
    <source>
        <dbReference type="ARBA" id="ARBA00004651"/>
    </source>
</evidence>
<dbReference type="STRING" id="1029756.W911_08005"/>
<evidence type="ECO:0000256" key="2">
    <source>
        <dbReference type="ARBA" id="ARBA00007400"/>
    </source>
</evidence>
<dbReference type="GO" id="GO:0005886">
    <property type="term" value="C:plasma membrane"/>
    <property type="evidence" value="ECO:0007669"/>
    <property type="project" value="UniProtKB-SubCell"/>
</dbReference>
<evidence type="ECO:0000256" key="6">
    <source>
        <dbReference type="ARBA" id="ARBA00023136"/>
    </source>
</evidence>
<feature type="transmembrane region" description="Helical" evidence="7">
    <location>
        <begin position="152"/>
        <end position="172"/>
    </location>
</feature>
<dbReference type="GO" id="GO:0016413">
    <property type="term" value="F:O-acetyltransferase activity"/>
    <property type="evidence" value="ECO:0007669"/>
    <property type="project" value="TreeGrafter"/>
</dbReference>
<feature type="domain" description="Acyltransferase 3" evidence="8">
    <location>
        <begin position="12"/>
        <end position="314"/>
    </location>
</feature>
<evidence type="ECO:0000259" key="8">
    <source>
        <dbReference type="Pfam" id="PF01757"/>
    </source>
</evidence>
<dbReference type="PANTHER" id="PTHR40074">
    <property type="entry name" value="O-ACETYLTRANSFERASE WECH"/>
    <property type="match status" value="1"/>
</dbReference>
<dbReference type="GO" id="GO:0009246">
    <property type="term" value="P:enterobacterial common antigen biosynthetic process"/>
    <property type="evidence" value="ECO:0007669"/>
    <property type="project" value="TreeGrafter"/>
</dbReference>
<feature type="transmembrane region" description="Helical" evidence="7">
    <location>
        <begin position="205"/>
        <end position="229"/>
    </location>
</feature>
<feature type="transmembrane region" description="Helical" evidence="7">
    <location>
        <begin position="268"/>
        <end position="288"/>
    </location>
</feature>
<evidence type="ECO:0000313" key="10">
    <source>
        <dbReference type="Proteomes" id="UP000018542"/>
    </source>
</evidence>
<gene>
    <name evidence="9" type="ORF">W911_08005</name>
</gene>
<feature type="transmembrane region" description="Helical" evidence="7">
    <location>
        <begin position="12"/>
        <end position="34"/>
    </location>
</feature>
<comment type="subcellular location">
    <subcellularLocation>
        <location evidence="1">Cell membrane</location>
        <topology evidence="1">Multi-pass membrane protein</topology>
    </subcellularLocation>
</comment>
<evidence type="ECO:0000256" key="5">
    <source>
        <dbReference type="ARBA" id="ARBA00022989"/>
    </source>
</evidence>
<feature type="transmembrane region" description="Helical" evidence="7">
    <location>
        <begin position="294"/>
        <end position="316"/>
    </location>
</feature>
<dbReference type="Proteomes" id="UP000018542">
    <property type="component" value="Chromosome"/>
</dbReference>
<protein>
    <submittedName>
        <fullName evidence="9">Acyltransferase</fullName>
    </submittedName>
</protein>
<dbReference type="AlphaFoldDB" id="V5SE77"/>
<feature type="transmembrane region" description="Helical" evidence="7">
    <location>
        <begin position="83"/>
        <end position="100"/>
    </location>
</feature>
<keyword evidence="9" id="KW-0012">Acyltransferase</keyword>
<sequence length="348" mass="37862">MRLEQPAVARLDWVDVAKGVCIILVVLMHATLGVEKATGESLSLTHFVEWARPFRMPDFFLISGLFLAARIDRPWRSYLDTKVVHFAYFYVLWLTIQFALKAPGMVAEHGAVATLEHYVMSFFVPFSTLWFIYLLAAFFVVSKLLRPAPHWLVLGGAALLHAASPHSGVFIVDEFTSRFVFFYSGYALAPMVFAFADRMRVTRSALLLTGLAAWAAFNTVGVVSGIAFVAGADLLFSYVGIAAVIAFSVLVTTSWFGRALAYCGEHSIAVYLAFTVFMGPARIVLLKLTGGEHATAIALASTFAGIAGALLLAWLVKGTWAGFLFARPQRFRLASPRGASGSCVPASA</sequence>
<dbReference type="RefSeq" id="WP_023786983.1">
    <property type="nucleotide sequence ID" value="NC_022997.1"/>
</dbReference>
<keyword evidence="5 7" id="KW-1133">Transmembrane helix</keyword>
<dbReference type="EMBL" id="CP006912">
    <property type="protein sequence ID" value="AHB48350.1"/>
    <property type="molecule type" value="Genomic_DNA"/>
</dbReference>
<keyword evidence="9" id="KW-0808">Transferase</keyword>
<reference evidence="9 10" key="1">
    <citation type="journal article" date="2014" name="Genome Announc.">
        <title>Complete Genome Sequence of Hyphomicrobium nitrativorans Strain NL23, a Denitrifying Bacterium Isolated from Biofilm of a Methanol-Fed Denitrification System Treating Seawater at the Montreal Biodome.</title>
        <authorList>
            <person name="Martineau C."/>
            <person name="Villeneuve C."/>
            <person name="Mauffrey F."/>
            <person name="Villemur R."/>
        </authorList>
    </citation>
    <scope>NUCLEOTIDE SEQUENCE [LARGE SCALE GENOMIC DNA]</scope>
    <source>
        <strain evidence="9">NL23</strain>
    </source>
</reference>
<accession>V5SE77</accession>
<dbReference type="InterPro" id="IPR002656">
    <property type="entry name" value="Acyl_transf_3_dom"/>
</dbReference>
<proteinExistence type="inferred from homology"/>